<dbReference type="EMBL" id="MKGL01000090">
    <property type="protein sequence ID" value="RNF07275.1"/>
    <property type="molecule type" value="Genomic_DNA"/>
</dbReference>
<protein>
    <submittedName>
        <fullName evidence="2">Uncharacterized protein</fullName>
    </submittedName>
</protein>
<keyword evidence="1" id="KW-0732">Signal</keyword>
<evidence type="ECO:0000256" key="1">
    <source>
        <dbReference type="SAM" id="SignalP"/>
    </source>
</evidence>
<dbReference type="RefSeq" id="XP_029239737.1">
    <property type="nucleotide sequence ID" value="XM_029380371.1"/>
</dbReference>
<gene>
    <name evidence="2" type="ORF">TraAM80_03398</name>
</gene>
<accession>A0A422NP78</accession>
<feature type="chain" id="PRO_5019059975" evidence="1">
    <location>
        <begin position="19"/>
        <end position="197"/>
    </location>
</feature>
<keyword evidence="3" id="KW-1185">Reference proteome</keyword>
<dbReference type="GeneID" id="40327331"/>
<organism evidence="2 3">
    <name type="scientific">Trypanosoma rangeli</name>
    <dbReference type="NCBI Taxonomy" id="5698"/>
    <lineage>
        <taxon>Eukaryota</taxon>
        <taxon>Discoba</taxon>
        <taxon>Euglenozoa</taxon>
        <taxon>Kinetoplastea</taxon>
        <taxon>Metakinetoplastina</taxon>
        <taxon>Trypanosomatida</taxon>
        <taxon>Trypanosomatidae</taxon>
        <taxon>Trypanosoma</taxon>
        <taxon>Herpetosoma</taxon>
    </lineage>
</organism>
<evidence type="ECO:0000313" key="3">
    <source>
        <dbReference type="Proteomes" id="UP000283634"/>
    </source>
</evidence>
<reference evidence="2 3" key="1">
    <citation type="journal article" date="2018" name="BMC Genomics">
        <title>Genomic comparison of Trypanosoma conorhini and Trypanosoma rangeli to Trypanosoma cruzi strains of high and low virulence.</title>
        <authorList>
            <person name="Bradwell K.R."/>
            <person name="Koparde V.N."/>
            <person name="Matveyev A.V."/>
            <person name="Serrano M.G."/>
            <person name="Alves J.M."/>
            <person name="Parikh H."/>
            <person name="Huang B."/>
            <person name="Lee V."/>
            <person name="Espinosa-Alvarez O."/>
            <person name="Ortiz P.A."/>
            <person name="Costa-Martins A.G."/>
            <person name="Teixeira M.M."/>
            <person name="Buck G.A."/>
        </authorList>
    </citation>
    <scope>NUCLEOTIDE SEQUENCE [LARGE SCALE GENOMIC DNA]</scope>
    <source>
        <strain evidence="2 3">AM80</strain>
    </source>
</reference>
<sequence length="197" mass="22156">MDLLLLLCGLCPLLECSGVRNATPRLQEAGLIVYVSTEYCETQGTSQGFLKRSLKVLDIVLVFLAQDVARVELQNCQVSCVVLEMLTWSGTTNVLKNAQILLHLILCGLLNGEKGAWYCDSKLDMISEGHNQKPLVNYFLFDQRIHFRDILTTRLSMSIFSSVHLRGFEKASVQEVIVVLEALVNGNILEHVKQRYL</sequence>
<dbReference type="AlphaFoldDB" id="A0A422NP78"/>
<evidence type="ECO:0000313" key="2">
    <source>
        <dbReference type="EMBL" id="RNF07275.1"/>
    </source>
</evidence>
<proteinExistence type="predicted"/>
<feature type="signal peptide" evidence="1">
    <location>
        <begin position="1"/>
        <end position="18"/>
    </location>
</feature>
<comment type="caution">
    <text evidence="2">The sequence shown here is derived from an EMBL/GenBank/DDBJ whole genome shotgun (WGS) entry which is preliminary data.</text>
</comment>
<dbReference type="Proteomes" id="UP000283634">
    <property type="component" value="Unassembled WGS sequence"/>
</dbReference>
<name>A0A422NP78_TRYRA</name>